<dbReference type="Gene3D" id="2.40.50.230">
    <property type="entry name" value="Gp5 N-terminal domain"/>
    <property type="match status" value="1"/>
</dbReference>
<dbReference type="AlphaFoldDB" id="A0A2S9WYZ5"/>
<proteinExistence type="predicted"/>
<dbReference type="Proteomes" id="UP000239469">
    <property type="component" value="Unassembled WGS sequence"/>
</dbReference>
<name>A0A2S9WYZ5_9NEIS</name>
<protein>
    <recommendedName>
        <fullName evidence="1">Gp5/Type VI secretion system Vgr protein OB-fold domain-containing protein</fullName>
    </recommendedName>
</protein>
<accession>A0A2S9WYZ5</accession>
<feature type="domain" description="Gp5/Type VI secretion system Vgr protein OB-fold" evidence="1">
    <location>
        <begin position="21"/>
        <end position="70"/>
    </location>
</feature>
<gene>
    <name evidence="2" type="ORF">BUE93_20720</name>
</gene>
<evidence type="ECO:0000313" key="2">
    <source>
        <dbReference type="EMBL" id="PRP68692.1"/>
    </source>
</evidence>
<sequence>MPPRKGQITGYDPGNYAVKVMIQPDGVETGWIQLDAVGVGNGWGVAAGPQIGDEVSVAFEMGNTNNGSVISRHFNDVNQPIGPPSGEVWLVHQSKASIKLTNDGKITATDPSGTVWQLSNDGNVRVTGNLVVSGNATIGGNTSIKGTTTSQGQIIGQSGMAVSGGNGASVAGNMTISGGDVTADGISLKSHRHGNVQNGGGTTWAAQ</sequence>
<dbReference type="InterPro" id="IPR037026">
    <property type="entry name" value="Vgr_OB-fold_dom_sf"/>
</dbReference>
<dbReference type="InterPro" id="IPR006531">
    <property type="entry name" value="Gp5/Vgr_OB"/>
</dbReference>
<dbReference type="Pfam" id="PF04717">
    <property type="entry name" value="Phage_base_V"/>
    <property type="match status" value="1"/>
</dbReference>
<reference evidence="2 3" key="1">
    <citation type="submission" date="2017-01" db="EMBL/GenBank/DDBJ databases">
        <title>New insights into the genetic diversity of Chromobacterium isolated from tropical freshwater lake.</title>
        <authorList>
            <person name="Santos A.B."/>
            <person name="Nascimento A.M."/>
            <person name="Da Silva P.C."/>
        </authorList>
    </citation>
    <scope>NUCLEOTIDE SEQUENCE [LARGE SCALE GENOMIC DNA]</scope>
    <source>
        <strain evidence="2 3">56AF</strain>
    </source>
</reference>
<dbReference type="EMBL" id="MTBD01000058">
    <property type="protein sequence ID" value="PRP68692.1"/>
    <property type="molecule type" value="Genomic_DNA"/>
</dbReference>
<dbReference type="SUPFAM" id="SSF69255">
    <property type="entry name" value="gp5 N-terminal domain-like"/>
    <property type="match status" value="1"/>
</dbReference>
<comment type="caution">
    <text evidence="2">The sequence shown here is derived from an EMBL/GenBank/DDBJ whole genome shotgun (WGS) entry which is preliminary data.</text>
</comment>
<evidence type="ECO:0000313" key="3">
    <source>
        <dbReference type="Proteomes" id="UP000239469"/>
    </source>
</evidence>
<evidence type="ECO:0000259" key="1">
    <source>
        <dbReference type="Pfam" id="PF04717"/>
    </source>
</evidence>
<organism evidence="2 3">
    <name type="scientific">Chromobacterium amazonense</name>
    <dbReference type="NCBI Taxonomy" id="1382803"/>
    <lineage>
        <taxon>Bacteria</taxon>
        <taxon>Pseudomonadati</taxon>
        <taxon>Pseudomonadota</taxon>
        <taxon>Betaproteobacteria</taxon>
        <taxon>Neisseriales</taxon>
        <taxon>Chromobacteriaceae</taxon>
        <taxon>Chromobacterium</taxon>
    </lineage>
</organism>